<dbReference type="Proteomes" id="UP000325529">
    <property type="component" value="Chromosome"/>
</dbReference>
<dbReference type="KEGG" id="ska:CP970_18040"/>
<dbReference type="RefSeq" id="WP_055547575.1">
    <property type="nucleotide sequence ID" value="NZ_CP023699.1"/>
</dbReference>
<gene>
    <name evidence="3" type="ORF">CP970_18040</name>
</gene>
<dbReference type="SUPFAM" id="SSF52038">
    <property type="entry name" value="Barstar-related"/>
    <property type="match status" value="1"/>
</dbReference>
<dbReference type="AlphaFoldDB" id="A0A5J6GF55"/>
<dbReference type="Pfam" id="PF01337">
    <property type="entry name" value="Barstar"/>
    <property type="match status" value="1"/>
</dbReference>
<evidence type="ECO:0000313" key="4">
    <source>
        <dbReference type="Proteomes" id="UP000325529"/>
    </source>
</evidence>
<dbReference type="Gene3D" id="3.30.370.10">
    <property type="entry name" value="Barstar-like"/>
    <property type="match status" value="1"/>
</dbReference>
<evidence type="ECO:0000313" key="3">
    <source>
        <dbReference type="EMBL" id="QEU92551.1"/>
    </source>
</evidence>
<comment type="similarity">
    <text evidence="1">Belongs to the barstar family.</text>
</comment>
<accession>A0A5J6GF55</accession>
<name>A0A5J6GF55_STRKN</name>
<organism evidence="3 4">
    <name type="scientific">Streptomyces kanamyceticus</name>
    <dbReference type="NCBI Taxonomy" id="1967"/>
    <lineage>
        <taxon>Bacteria</taxon>
        <taxon>Bacillati</taxon>
        <taxon>Actinomycetota</taxon>
        <taxon>Actinomycetes</taxon>
        <taxon>Kitasatosporales</taxon>
        <taxon>Streptomycetaceae</taxon>
        <taxon>Streptomyces</taxon>
    </lineage>
</organism>
<dbReference type="InterPro" id="IPR035905">
    <property type="entry name" value="Barstar-like_sf"/>
</dbReference>
<evidence type="ECO:0000256" key="1">
    <source>
        <dbReference type="ARBA" id="ARBA00006845"/>
    </source>
</evidence>
<reference evidence="3 4" key="1">
    <citation type="submission" date="2017-09" db="EMBL/GenBank/DDBJ databases">
        <authorList>
            <person name="Lee N."/>
            <person name="Cho B.-K."/>
        </authorList>
    </citation>
    <scope>NUCLEOTIDE SEQUENCE [LARGE SCALE GENOMIC DNA]</scope>
    <source>
        <strain evidence="3 4">ATCC 12853</strain>
    </source>
</reference>
<evidence type="ECO:0000259" key="2">
    <source>
        <dbReference type="Pfam" id="PF01337"/>
    </source>
</evidence>
<dbReference type="EMBL" id="CP023699">
    <property type="protein sequence ID" value="QEU92551.1"/>
    <property type="molecule type" value="Genomic_DNA"/>
</dbReference>
<feature type="domain" description="Barstar (barnase inhibitor)" evidence="2">
    <location>
        <begin position="38"/>
        <end position="111"/>
    </location>
</feature>
<sequence length="180" mass="19599">MTGFDVTGTAAPWVVFVPRGTAEVQRQLAALESKGGQVHRFAAADLMTEQGVHRAFAEALRFPGYYGRNWDALVDCLDDLCGAVTGRFGIAGVIRGADSLLDAEHFPLFVSVLCQGADRANSAVDLDGFPLDRPAVAEHFIFEFDTFDRERVELAVRQPDLVVTSGDGFVAAELDPDEWH</sequence>
<dbReference type="InterPro" id="IPR000468">
    <property type="entry name" value="Barstar"/>
</dbReference>
<proteinExistence type="inferred from homology"/>
<protein>
    <recommendedName>
        <fullName evidence="2">Barstar (barnase inhibitor) domain-containing protein</fullName>
    </recommendedName>
</protein>
<keyword evidence="4" id="KW-1185">Reference proteome</keyword>
<dbReference type="OrthoDB" id="5184890at2"/>